<feature type="domain" description="SLH" evidence="3">
    <location>
        <begin position="663"/>
        <end position="720"/>
    </location>
</feature>
<dbReference type="Gene3D" id="3.60.21.10">
    <property type="match status" value="1"/>
</dbReference>
<dbReference type="Pfam" id="PF00395">
    <property type="entry name" value="SLH"/>
    <property type="match status" value="3"/>
</dbReference>
<sequence length="720" mass="77519">MKGKMFKSAVVAALAVSAVGIQSPLAANAAEGDFNLTIMHTNDTHANLDNIAKRVTLVNQIRSENPNNLLLDAGDVFSGTLYFNAFEGAADLEFMNYMQYDAMTFGNHEFDLGANEDGHTALAEFVGGADFPFVAANVDFSNDALFDGLQNDTYEEDFNDGEIYNGIIKEIDGERVGIFGLTTEETAVISSPGSVTFLDYIAAANEAVASFEAAGVNKIVALTHIGYDDSAEYDNDLLLAEGVEGIDIIVGGHTHVTLDEPYVYTGNTDPTIIVQANEYNKFLGQLDVTFDENGVVTANSGQLHEVSAAEANTEAAALLKPYADEIAVLKNTSTGAEALVPLNGTRGLGGIRTSETNLGNLIADGMLATAQQIDSETVIAVTNGGGIRASIDAGDITMGEVLTVMPYGNALAIMNLTGAELLEALEHAVRNYPAENGGFLHVAGMSFNFDPAKAAGSRVGEVNVETADGPVALDPAANYKVATNTFTAKGGDDFDSFGAAYKDGRVSEPGNIDYEMFVDYITSLDEVNPQTENRINPTSSPFTDIYSVWSKEYVDDLYFRGIIKGTTDTTFSPHRHLTRTQAASIIVRALDLDTENAEESPFTDISRIAEATQKEIDAAYEAGLVNGIENEFMPYKNVTRAQFALMLNRALEYVGYDYEMAELAPFNDIQEFAPETKEAITMLYDYEIAIGIGDNFLPKNSTTRGQAAKMLSVFIENFEE</sequence>
<feature type="signal peptide" evidence="2">
    <location>
        <begin position="1"/>
        <end position="29"/>
    </location>
</feature>
<dbReference type="EMBL" id="JBHTKI010000014">
    <property type="protein sequence ID" value="MFD1031873.1"/>
    <property type="molecule type" value="Genomic_DNA"/>
</dbReference>
<comment type="similarity">
    <text evidence="2">Belongs to the 5'-nucleotidase family.</text>
</comment>
<name>A0ABW3LBD5_9BACL</name>
<keyword evidence="2" id="KW-0547">Nucleotide-binding</keyword>
<keyword evidence="1 2" id="KW-0732">Signal</keyword>
<dbReference type="Pfam" id="PF02872">
    <property type="entry name" value="5_nucleotid_C"/>
    <property type="match status" value="1"/>
</dbReference>
<feature type="domain" description="SLH" evidence="3">
    <location>
        <begin position="601"/>
        <end position="661"/>
    </location>
</feature>
<keyword evidence="2" id="KW-0378">Hydrolase</keyword>
<dbReference type="InterPro" id="IPR004843">
    <property type="entry name" value="Calcineurin-like_PHP"/>
</dbReference>
<dbReference type="SUPFAM" id="SSF55816">
    <property type="entry name" value="5'-nucleotidase (syn. UDP-sugar hydrolase), C-terminal domain"/>
    <property type="match status" value="1"/>
</dbReference>
<dbReference type="PRINTS" id="PR01607">
    <property type="entry name" value="APYRASEFAMLY"/>
</dbReference>
<dbReference type="RefSeq" id="WP_144840851.1">
    <property type="nucleotide sequence ID" value="NZ_JBHTKI010000014.1"/>
</dbReference>
<dbReference type="PROSITE" id="PS00785">
    <property type="entry name" value="5_NUCLEOTIDASE_1"/>
    <property type="match status" value="1"/>
</dbReference>
<dbReference type="InterPro" id="IPR001119">
    <property type="entry name" value="SLH_dom"/>
</dbReference>
<dbReference type="PROSITE" id="PS51272">
    <property type="entry name" value="SLH"/>
    <property type="match status" value="3"/>
</dbReference>
<reference evidence="5" key="1">
    <citation type="journal article" date="2019" name="Int. J. Syst. Evol. Microbiol.">
        <title>The Global Catalogue of Microorganisms (GCM) 10K type strain sequencing project: providing services to taxonomists for standard genome sequencing and annotation.</title>
        <authorList>
            <consortium name="The Broad Institute Genomics Platform"/>
            <consortium name="The Broad Institute Genome Sequencing Center for Infectious Disease"/>
            <person name="Wu L."/>
            <person name="Ma J."/>
        </authorList>
    </citation>
    <scope>NUCLEOTIDE SEQUENCE [LARGE SCALE GENOMIC DNA]</scope>
    <source>
        <strain evidence="5">CCUG 56756</strain>
    </source>
</reference>
<evidence type="ECO:0000256" key="1">
    <source>
        <dbReference type="ARBA" id="ARBA00022729"/>
    </source>
</evidence>
<feature type="chain" id="PRO_5044963231" evidence="2">
    <location>
        <begin position="30"/>
        <end position="720"/>
    </location>
</feature>
<evidence type="ECO:0000313" key="5">
    <source>
        <dbReference type="Proteomes" id="UP001597109"/>
    </source>
</evidence>
<dbReference type="Proteomes" id="UP001597109">
    <property type="component" value="Unassembled WGS sequence"/>
</dbReference>
<keyword evidence="5" id="KW-1185">Reference proteome</keyword>
<evidence type="ECO:0000259" key="3">
    <source>
        <dbReference type="PROSITE" id="PS51272"/>
    </source>
</evidence>
<accession>A0ABW3LBD5</accession>
<dbReference type="InterPro" id="IPR029052">
    <property type="entry name" value="Metallo-depent_PP-like"/>
</dbReference>
<protein>
    <submittedName>
        <fullName evidence="4">5'-nucleotidase C-terminal domain-containing protein</fullName>
    </submittedName>
</protein>
<feature type="domain" description="SLH" evidence="3">
    <location>
        <begin position="537"/>
        <end position="600"/>
    </location>
</feature>
<dbReference type="InterPro" id="IPR006179">
    <property type="entry name" value="5_nucleotidase/apyrase"/>
</dbReference>
<dbReference type="Gene3D" id="3.90.780.10">
    <property type="entry name" value="5'-Nucleotidase, C-terminal domain"/>
    <property type="match status" value="1"/>
</dbReference>
<dbReference type="PANTHER" id="PTHR11575:SF24">
    <property type="entry name" value="5'-NUCLEOTIDASE"/>
    <property type="match status" value="1"/>
</dbReference>
<dbReference type="SUPFAM" id="SSF56300">
    <property type="entry name" value="Metallo-dependent phosphatases"/>
    <property type="match status" value="1"/>
</dbReference>
<dbReference type="InterPro" id="IPR006146">
    <property type="entry name" value="5'-Nucleotdase_CS"/>
</dbReference>
<gene>
    <name evidence="4" type="ORF">ACFQ1X_10570</name>
</gene>
<dbReference type="InterPro" id="IPR036907">
    <property type="entry name" value="5'-Nucleotdase_C_sf"/>
</dbReference>
<dbReference type="PANTHER" id="PTHR11575">
    <property type="entry name" value="5'-NUCLEOTIDASE-RELATED"/>
    <property type="match status" value="1"/>
</dbReference>
<dbReference type="Pfam" id="PF00149">
    <property type="entry name" value="Metallophos"/>
    <property type="match status" value="1"/>
</dbReference>
<evidence type="ECO:0000256" key="2">
    <source>
        <dbReference type="RuleBase" id="RU362119"/>
    </source>
</evidence>
<organism evidence="4 5">
    <name type="scientific">Metaplanococcus flavidus</name>
    <dbReference type="NCBI Taxonomy" id="569883"/>
    <lineage>
        <taxon>Bacteria</taxon>
        <taxon>Bacillati</taxon>
        <taxon>Bacillota</taxon>
        <taxon>Bacilli</taxon>
        <taxon>Bacillales</taxon>
        <taxon>Caryophanaceae</taxon>
        <taxon>Metaplanococcus</taxon>
    </lineage>
</organism>
<comment type="caution">
    <text evidence="4">The sequence shown here is derived from an EMBL/GenBank/DDBJ whole genome shotgun (WGS) entry which is preliminary data.</text>
</comment>
<evidence type="ECO:0000313" key="4">
    <source>
        <dbReference type="EMBL" id="MFD1031873.1"/>
    </source>
</evidence>
<proteinExistence type="inferred from homology"/>
<dbReference type="InterPro" id="IPR008334">
    <property type="entry name" value="5'-Nucleotdase_C"/>
</dbReference>